<dbReference type="OrthoDB" id="2649700at2"/>
<keyword evidence="2" id="KW-0689">Ribosomal protein</keyword>
<dbReference type="InterPro" id="IPR014719">
    <property type="entry name" value="Ribosomal_bL12_C/ClpS-like"/>
</dbReference>
<sequence length="93" mass="10728">MEYTFVSVVLIIFIYLTFKVNKLEQNVKQMKHTLEQVTKGGEILEHSVDDRLYELIQEGKDIKAIKEAREALGLSLLEGKEYVEALKDKINNS</sequence>
<evidence type="ECO:0000313" key="3">
    <source>
        <dbReference type="Proteomes" id="UP001138793"/>
    </source>
</evidence>
<organism evidence="2 3">
    <name type="scientific">Oceanobacillus polygoni</name>
    <dbReference type="NCBI Taxonomy" id="1235259"/>
    <lineage>
        <taxon>Bacteria</taxon>
        <taxon>Bacillati</taxon>
        <taxon>Bacillota</taxon>
        <taxon>Bacilli</taxon>
        <taxon>Bacillales</taxon>
        <taxon>Bacillaceae</taxon>
        <taxon>Oceanobacillus</taxon>
    </lineage>
</organism>
<accession>A0A9X0YWD8</accession>
<keyword evidence="1" id="KW-0472">Membrane</keyword>
<evidence type="ECO:0000313" key="2">
    <source>
        <dbReference type="EMBL" id="MBP2078344.1"/>
    </source>
</evidence>
<gene>
    <name evidence="2" type="ORF">J2Z64_002608</name>
</gene>
<keyword evidence="3" id="KW-1185">Reference proteome</keyword>
<keyword evidence="2" id="KW-0687">Ribonucleoprotein</keyword>
<dbReference type="RefSeq" id="WP_149476039.1">
    <property type="nucleotide sequence ID" value="NZ_JAGGMB010000008.1"/>
</dbReference>
<protein>
    <submittedName>
        <fullName evidence="2">Ribosomal protein L7/L12</fullName>
    </submittedName>
</protein>
<dbReference type="GO" id="GO:0005840">
    <property type="term" value="C:ribosome"/>
    <property type="evidence" value="ECO:0007669"/>
    <property type="project" value="UniProtKB-KW"/>
</dbReference>
<dbReference type="AlphaFoldDB" id="A0A9X0YWD8"/>
<keyword evidence="1" id="KW-0812">Transmembrane</keyword>
<name>A0A9X0YWD8_9BACI</name>
<dbReference type="Proteomes" id="UP001138793">
    <property type="component" value="Unassembled WGS sequence"/>
</dbReference>
<keyword evidence="1" id="KW-1133">Transmembrane helix</keyword>
<dbReference type="EMBL" id="JAGGMB010000008">
    <property type="protein sequence ID" value="MBP2078344.1"/>
    <property type="molecule type" value="Genomic_DNA"/>
</dbReference>
<proteinExistence type="predicted"/>
<reference evidence="2" key="1">
    <citation type="submission" date="2021-03" db="EMBL/GenBank/DDBJ databases">
        <title>Genomic Encyclopedia of Type Strains, Phase IV (KMG-IV): sequencing the most valuable type-strain genomes for metagenomic binning, comparative biology and taxonomic classification.</title>
        <authorList>
            <person name="Goeker M."/>
        </authorList>
    </citation>
    <scope>NUCLEOTIDE SEQUENCE</scope>
    <source>
        <strain evidence="2">DSM 107338</strain>
    </source>
</reference>
<evidence type="ECO:0000256" key="1">
    <source>
        <dbReference type="SAM" id="Phobius"/>
    </source>
</evidence>
<feature type="transmembrane region" description="Helical" evidence="1">
    <location>
        <begin position="6"/>
        <end position="23"/>
    </location>
</feature>
<dbReference type="Gene3D" id="3.30.1390.10">
    <property type="match status" value="1"/>
</dbReference>
<comment type="caution">
    <text evidence="2">The sequence shown here is derived from an EMBL/GenBank/DDBJ whole genome shotgun (WGS) entry which is preliminary data.</text>
</comment>